<protein>
    <submittedName>
        <fullName evidence="1">Uncharacterized protein</fullName>
    </submittedName>
</protein>
<sequence>MFWSAEPVESRNMEANSAIKVFAASNIGILRYHFNVLTGIDIMGSESLSVRIMDFILSPLVTLLLLGSVM</sequence>
<dbReference type="AlphaFoldDB" id="A0A1W1H9Q5"/>
<dbReference type="Proteomes" id="UP000191931">
    <property type="component" value="Unassembled WGS sequence"/>
</dbReference>
<name>A0A1W1H9Q5_9BACT</name>
<proteinExistence type="predicted"/>
<evidence type="ECO:0000313" key="1">
    <source>
        <dbReference type="EMBL" id="SLM29194.1"/>
    </source>
</evidence>
<evidence type="ECO:0000313" key="2">
    <source>
        <dbReference type="Proteomes" id="UP000191931"/>
    </source>
</evidence>
<reference evidence="1 2" key="1">
    <citation type="submission" date="2017-03" db="EMBL/GenBank/DDBJ databases">
        <authorList>
            <person name="Afonso C.L."/>
            <person name="Miller P.J."/>
            <person name="Scott M.A."/>
            <person name="Spackman E."/>
            <person name="Goraichik I."/>
            <person name="Dimitrov K.M."/>
            <person name="Suarez D.L."/>
            <person name="Swayne D.E."/>
        </authorList>
    </citation>
    <scope>NUCLEOTIDE SEQUENCE [LARGE SCALE GENOMIC DNA]</scope>
    <source>
        <strain evidence="1">PRJEB14757</strain>
    </source>
</reference>
<dbReference type="EMBL" id="FWEV01000082">
    <property type="protein sequence ID" value="SLM29194.1"/>
    <property type="molecule type" value="Genomic_DNA"/>
</dbReference>
<keyword evidence="2" id="KW-1185">Reference proteome</keyword>
<organism evidence="1 2">
    <name type="scientific">Desulfamplus magnetovallimortis</name>
    <dbReference type="NCBI Taxonomy" id="1246637"/>
    <lineage>
        <taxon>Bacteria</taxon>
        <taxon>Pseudomonadati</taxon>
        <taxon>Thermodesulfobacteriota</taxon>
        <taxon>Desulfobacteria</taxon>
        <taxon>Desulfobacterales</taxon>
        <taxon>Desulfobacteraceae</taxon>
        <taxon>Desulfamplus</taxon>
    </lineage>
</organism>
<gene>
    <name evidence="1" type="ORF">MTBBW1_1720011</name>
</gene>
<accession>A0A1W1H9Q5</accession>